<feature type="compositionally biased region" description="Basic and acidic residues" evidence="2">
    <location>
        <begin position="894"/>
        <end position="905"/>
    </location>
</feature>
<dbReference type="GO" id="GO:0030488">
    <property type="term" value="P:tRNA methylation"/>
    <property type="evidence" value="ECO:0007669"/>
    <property type="project" value="TreeGrafter"/>
</dbReference>
<evidence type="ECO:0000256" key="2">
    <source>
        <dbReference type="SAM" id="MobiDB-lite"/>
    </source>
</evidence>
<organism evidence="5 6">
    <name type="scientific">Phialophora macrospora</name>
    <dbReference type="NCBI Taxonomy" id="1851006"/>
    <lineage>
        <taxon>Eukaryota</taxon>
        <taxon>Fungi</taxon>
        <taxon>Dikarya</taxon>
        <taxon>Ascomycota</taxon>
        <taxon>Pezizomycotina</taxon>
        <taxon>Eurotiomycetes</taxon>
        <taxon>Chaetothyriomycetidae</taxon>
        <taxon>Chaetothyriales</taxon>
        <taxon>Herpotrichiellaceae</taxon>
        <taxon>Phialophora</taxon>
    </lineage>
</organism>
<dbReference type="InterPro" id="IPR019442">
    <property type="entry name" value="THADA/TRM732_DUF2428"/>
</dbReference>
<feature type="domain" description="tRNA (32-2'-O)-methyltransferase regulator THADA-like TPR repeats region" evidence="4">
    <location>
        <begin position="295"/>
        <end position="492"/>
    </location>
</feature>
<evidence type="ECO:0000313" key="6">
    <source>
        <dbReference type="Proteomes" id="UP000054266"/>
    </source>
</evidence>
<gene>
    <name evidence="5" type="ORF">PV04_01201</name>
</gene>
<name>A0A0D2GL25_9EURO</name>
<dbReference type="PANTHER" id="PTHR14387">
    <property type="entry name" value="THADA/DEATH RECEPTOR INTERACTING PROTEIN"/>
    <property type="match status" value="1"/>
</dbReference>
<dbReference type="InterPro" id="IPR016024">
    <property type="entry name" value="ARM-type_fold"/>
</dbReference>
<feature type="domain" description="DUF2428" evidence="3">
    <location>
        <begin position="643"/>
        <end position="868"/>
    </location>
</feature>
<comment type="similarity">
    <text evidence="1">Belongs to the THADA family.</text>
</comment>
<dbReference type="Pfam" id="PF25150">
    <property type="entry name" value="TPR_Trm732"/>
    <property type="match status" value="1"/>
</dbReference>
<protein>
    <submittedName>
        <fullName evidence="5">Uncharacterized protein</fullName>
    </submittedName>
</protein>
<dbReference type="InterPro" id="IPR056843">
    <property type="entry name" value="THADA-like_TPR"/>
</dbReference>
<evidence type="ECO:0000259" key="3">
    <source>
        <dbReference type="Pfam" id="PF10350"/>
    </source>
</evidence>
<dbReference type="EMBL" id="KN846956">
    <property type="protein sequence ID" value="KIW73054.1"/>
    <property type="molecule type" value="Genomic_DNA"/>
</dbReference>
<accession>A0A0D2GL25</accession>
<keyword evidence="6" id="KW-1185">Reference proteome</keyword>
<feature type="region of interest" description="Disordered" evidence="2">
    <location>
        <begin position="886"/>
        <end position="907"/>
    </location>
</feature>
<dbReference type="HOGENOM" id="CLU_001011_1_0_1"/>
<proteinExistence type="inferred from homology"/>
<dbReference type="Pfam" id="PF26523">
    <property type="entry name" value="Trm732_C"/>
    <property type="match status" value="1"/>
</dbReference>
<reference evidence="5 6" key="1">
    <citation type="submission" date="2015-01" db="EMBL/GenBank/DDBJ databases">
        <title>The Genome Sequence of Capronia semiimmersa CBS27337.</title>
        <authorList>
            <consortium name="The Broad Institute Genomics Platform"/>
            <person name="Cuomo C."/>
            <person name="de Hoog S."/>
            <person name="Gorbushina A."/>
            <person name="Stielow B."/>
            <person name="Teixiera M."/>
            <person name="Abouelleil A."/>
            <person name="Chapman S.B."/>
            <person name="Priest M."/>
            <person name="Young S.K."/>
            <person name="Wortman J."/>
            <person name="Nusbaum C."/>
            <person name="Birren B."/>
        </authorList>
    </citation>
    <scope>NUCLEOTIDE SEQUENCE [LARGE SCALE GENOMIC DNA]</scope>
    <source>
        <strain evidence="5 6">CBS 27337</strain>
    </source>
</reference>
<dbReference type="Pfam" id="PF10350">
    <property type="entry name" value="DUF2428"/>
    <property type="match status" value="1"/>
</dbReference>
<dbReference type="Proteomes" id="UP000054266">
    <property type="component" value="Unassembled WGS sequence"/>
</dbReference>
<sequence length="1571" mass="173387">MDPISRALSAELPLSISLLSELGRGSLKKYLINAADGQEVARLLSLWPKLVFTASSPQVNDKHITAASNALCVYLTGASMSPAVDLRHHIISQDAWFEAFRCAHKAFDDGKTKPAFQIMETVCDLFLKLDDTTASVEILQRASLPLIEIIMLASPRSDLKKASLMLACFHRRTPLLPLLDEMVLKCVGENDYAWRERLVEHHITLSDVSSIGSGSIPHLFLALIFAMVDLDTRSAALKLCTLLCDDSHRNTDVPNTRSITERSIELYLERNHAALGSFAEDVLPIILDKQEKLIAFARRYASSCRDRAANMALFVAVLKAGRAKGMLSESETFGAFGAALQVASTNIGESAELYSFKQILRSADPELRILTYGLLTISPAGNAAVRPDVLDCIVSSLSYLHDDPDAHARGELLSLTKRLLRRLRNSTIALRRVTKLADTDEDANPVLESYKSFTGRFYEFLKNELCTAASYPRHILAVLSLQYLFDLTMDPDLLVGDKSLVQALVCLVIDPFEDVRSNAAIVLRTLASKDHGLVASVLSASLLQKVEVLAVRTGRADHADALGRLSALRGLSGPPSNDVLADPNGTGLVEDIRHLKQLTSKQGSIELRPGCAIPIHGLLLGISYRIRYLQPQDCHLRWFDFTLLEVCANVWDQVRNQLCVDSPERASEIEIEADDEGPKDLLAFSWRALRDSSIVLQSLIDVVEPSRELFHAIGNLCLDQLISLRHRGAFSTVAQTFSQCCEKIRSSADSRVHGLIQDWYKAALAQIDEQANRLTRRSAGLPAMITALLTPADSKLFSKVFADLNAIAKRPIDYASLQEVGEMKLPQVHALNCLKDIMTNSRFASAVVQYQNSVMELAATCLSSKIWAIRNCGLMLLRACINRLDSSSSSQGQDLKDHSPDERKGQPPSMIALRLLDEHGPFPGHDNGGTNSAVEHIFAGLDLLAHVTLAGSMAEKAEELVMRQLGNSAWAVRDHAALLLATRIGRASPITAIVALVGNGLGGPENRVHGVLLCCRYLLEQGMSIVTETELELLVNTLVRGITLDNGDLVPHSPYVYIACMDVLNDTASCLLKRGWSNKMPKTESFGIRLRTLTATNSQHGPQLLQRILLHEIYCILMTDKDFPSVMADGISQLIDNVDALSFALDVLCQRDCHQYSTRLPVFLSTLIDQAYERACLPPYILEQTFTCLTRSLEPGKEVPLAMAQVVLRRMNLTVLHTPRELRNAGLRLQASLLGIVGHALPHPLDYQQRVEEWLRVAEDSAGDDLDFSSRLSAVTAISTYICLLKDSGISQQLPNIRLRILLLLYDLLNDDDEEIRLEAIHAGQKLQLHETTSMDNLGNCAIAAREEILHELKRQSKGLPGLALVALVNVLRLGHAANRLRGPAGLGLASLLESSVTSKLSSIAQKSDDLFAEERQNLYVDDIREINAWTQVLDDEGIDHLAPKMFEAIMNWTLDGLDGVKDALETEQLKAPTNHSTTEPRKQFIVRGECMDQAQVCESLSIHPLSSTYDHEILVVLCQVVTLAGVLYHHDKRAHKEKLQVKLQRVKEICLSLSVNPVFLGAVERALSRQ</sequence>
<evidence type="ECO:0000259" key="4">
    <source>
        <dbReference type="Pfam" id="PF25150"/>
    </source>
</evidence>
<dbReference type="PANTHER" id="PTHR14387:SF0">
    <property type="entry name" value="DUF2428 DOMAIN-CONTAINING PROTEIN"/>
    <property type="match status" value="1"/>
</dbReference>
<dbReference type="STRING" id="5601.A0A0D2GL25"/>
<dbReference type="InterPro" id="IPR051954">
    <property type="entry name" value="tRNA_methyltransferase_THADA"/>
</dbReference>
<evidence type="ECO:0000256" key="1">
    <source>
        <dbReference type="ARBA" id="ARBA00010409"/>
    </source>
</evidence>
<dbReference type="SUPFAM" id="SSF48371">
    <property type="entry name" value="ARM repeat"/>
    <property type="match status" value="1"/>
</dbReference>
<dbReference type="GO" id="GO:0005829">
    <property type="term" value="C:cytosol"/>
    <property type="evidence" value="ECO:0007669"/>
    <property type="project" value="TreeGrafter"/>
</dbReference>
<evidence type="ECO:0000313" key="5">
    <source>
        <dbReference type="EMBL" id="KIW73054.1"/>
    </source>
</evidence>